<protein>
    <submittedName>
        <fullName evidence="1">Uncharacterized protein</fullName>
    </submittedName>
</protein>
<keyword evidence="2" id="KW-1185">Reference proteome</keyword>
<evidence type="ECO:0000313" key="1">
    <source>
        <dbReference type="EMBL" id="TPX43160.1"/>
    </source>
</evidence>
<organism evidence="1 2">
    <name type="scientific">Synchytrium endobioticum</name>
    <dbReference type="NCBI Taxonomy" id="286115"/>
    <lineage>
        <taxon>Eukaryota</taxon>
        <taxon>Fungi</taxon>
        <taxon>Fungi incertae sedis</taxon>
        <taxon>Chytridiomycota</taxon>
        <taxon>Chytridiomycota incertae sedis</taxon>
        <taxon>Chytridiomycetes</taxon>
        <taxon>Synchytriales</taxon>
        <taxon>Synchytriaceae</taxon>
        <taxon>Synchytrium</taxon>
    </lineage>
</organism>
<name>A0A507CWA7_9FUNG</name>
<accession>A0A507CWA7</accession>
<dbReference type="AlphaFoldDB" id="A0A507CWA7"/>
<evidence type="ECO:0000313" key="2">
    <source>
        <dbReference type="Proteomes" id="UP000317494"/>
    </source>
</evidence>
<comment type="caution">
    <text evidence="1">The sequence shown here is derived from an EMBL/GenBank/DDBJ whole genome shotgun (WGS) entry which is preliminary data.</text>
</comment>
<proteinExistence type="predicted"/>
<dbReference type="Proteomes" id="UP000317494">
    <property type="component" value="Unassembled WGS sequence"/>
</dbReference>
<dbReference type="EMBL" id="QEAN01000208">
    <property type="protein sequence ID" value="TPX43160.1"/>
    <property type="molecule type" value="Genomic_DNA"/>
</dbReference>
<gene>
    <name evidence="1" type="ORF">SeMB42_g04836</name>
</gene>
<dbReference type="VEuPathDB" id="FungiDB:SeMB42_g04836"/>
<sequence length="71" mass="8083">MLRDCPTVVYNYADFATAHSDRAVSKVAKLDTRHPSFKELAWIKVAGEGQYVYRTSRHGQPSNGKMYIHVL</sequence>
<reference evidence="1 2" key="1">
    <citation type="journal article" date="2019" name="Sci. Rep.">
        <title>Comparative genomics of chytrid fungi reveal insights into the obligate biotrophic and pathogenic lifestyle of Synchytrium endobioticum.</title>
        <authorList>
            <person name="van de Vossenberg B.T.L.H."/>
            <person name="Warris S."/>
            <person name="Nguyen H.D.T."/>
            <person name="van Gent-Pelzer M.P.E."/>
            <person name="Joly D.L."/>
            <person name="van de Geest H.C."/>
            <person name="Bonants P.J.M."/>
            <person name="Smith D.S."/>
            <person name="Levesque C.A."/>
            <person name="van der Lee T.A.J."/>
        </authorList>
    </citation>
    <scope>NUCLEOTIDE SEQUENCE [LARGE SCALE GENOMIC DNA]</scope>
    <source>
        <strain evidence="1 2">MB42</strain>
    </source>
</reference>